<dbReference type="PATRIC" id="fig|1459.3.peg.26"/>
<dbReference type="RefSeq" id="WP_053432808.1">
    <property type="nucleotide sequence ID" value="NZ_LGUF01000007.1"/>
</dbReference>
<evidence type="ECO:0000313" key="3">
    <source>
        <dbReference type="Proteomes" id="UP000037109"/>
    </source>
</evidence>
<protein>
    <recommendedName>
        <fullName evidence="1">DUF3291 domain-containing protein</fullName>
    </recommendedName>
</protein>
<dbReference type="EMBL" id="LGUF01000007">
    <property type="protein sequence ID" value="KON85421.1"/>
    <property type="molecule type" value="Genomic_DNA"/>
</dbReference>
<dbReference type="InterPro" id="IPR021708">
    <property type="entry name" value="DUF3291"/>
</dbReference>
<proteinExistence type="predicted"/>
<gene>
    <name evidence="2" type="ORF">AF332_00055</name>
</gene>
<sequence>MAFVAILTIGRLKHPEEHPASREFFQAGSEVMLEAAKTGHLIKEFSPNRVKFPEELIEGEGTPILTLTVWKSLQSLYRFTYSGLHRKALQDRNKWFGPLPERQPNYVGWWTDKLSDVSWKEAFKRYEFYIQHGPDPFAFDFKHAFDEFGEPVLLK</sequence>
<feature type="domain" description="DUF3291" evidence="1">
    <location>
        <begin position="5"/>
        <end position="143"/>
    </location>
</feature>
<evidence type="ECO:0000313" key="2">
    <source>
        <dbReference type="EMBL" id="KON85421.1"/>
    </source>
</evidence>
<dbReference type="STRING" id="1459.AF332_00055"/>
<comment type="caution">
    <text evidence="2">The sequence shown here is derived from an EMBL/GenBank/DDBJ whole genome shotgun (WGS) entry which is preliminary data.</text>
</comment>
<dbReference type="OrthoDB" id="2376237at2"/>
<dbReference type="AlphaFoldDB" id="A0A0M0G7L4"/>
<dbReference type="Pfam" id="PF11695">
    <property type="entry name" value="DUF3291"/>
    <property type="match status" value="1"/>
</dbReference>
<evidence type="ECO:0000259" key="1">
    <source>
        <dbReference type="Pfam" id="PF11695"/>
    </source>
</evidence>
<organism evidence="2 3">
    <name type="scientific">Sporosarcina globispora</name>
    <name type="common">Bacillus globisporus</name>
    <dbReference type="NCBI Taxonomy" id="1459"/>
    <lineage>
        <taxon>Bacteria</taxon>
        <taxon>Bacillati</taxon>
        <taxon>Bacillota</taxon>
        <taxon>Bacilli</taxon>
        <taxon>Bacillales</taxon>
        <taxon>Caryophanaceae</taxon>
        <taxon>Sporosarcina</taxon>
    </lineage>
</organism>
<name>A0A0M0G7L4_SPOGL</name>
<accession>A0A0M0G7L4</accession>
<dbReference type="Proteomes" id="UP000037109">
    <property type="component" value="Unassembled WGS sequence"/>
</dbReference>
<keyword evidence="3" id="KW-1185">Reference proteome</keyword>
<reference evidence="3" key="1">
    <citation type="submission" date="2015-07" db="EMBL/GenBank/DDBJ databases">
        <title>Fjat-10036 dsm4.</title>
        <authorList>
            <person name="Liu B."/>
            <person name="Wang J."/>
            <person name="Zhu Y."/>
            <person name="Liu G."/>
            <person name="Chen Q."/>
            <person name="Chen Z."/>
            <person name="Lan J."/>
            <person name="Che J."/>
            <person name="Ge C."/>
            <person name="Shi H."/>
            <person name="Pan Z."/>
            <person name="Liu X."/>
        </authorList>
    </citation>
    <scope>NUCLEOTIDE SEQUENCE [LARGE SCALE GENOMIC DNA]</scope>
    <source>
        <strain evidence="3">DSM 4</strain>
    </source>
</reference>